<evidence type="ECO:0000313" key="13">
    <source>
        <dbReference type="EMBL" id="RKO99613.1"/>
    </source>
</evidence>
<evidence type="ECO:0000313" key="15">
    <source>
        <dbReference type="Proteomes" id="UP000274922"/>
    </source>
</evidence>
<keyword evidence="15" id="KW-1185">Reference proteome</keyword>
<accession>A0A4P9X029</accession>
<dbReference type="PANTHER" id="PTHR11728:SF8">
    <property type="entry name" value="GLYCEROL-3-PHOSPHATE DEHYDROGENASE [NAD(+)]-RELATED"/>
    <property type="match status" value="1"/>
</dbReference>
<comment type="similarity">
    <text evidence="1 8">Belongs to the NAD-dependent glycerol-3-phosphate dehydrogenase family.</text>
</comment>
<dbReference type="GO" id="GO:0042803">
    <property type="term" value="F:protein homodimerization activity"/>
    <property type="evidence" value="ECO:0007669"/>
    <property type="project" value="InterPro"/>
</dbReference>
<keyword evidence="3 7" id="KW-0520">NAD</keyword>
<feature type="binding site" evidence="6">
    <location>
        <position position="124"/>
    </location>
    <ligand>
        <name>substrate</name>
    </ligand>
</feature>
<evidence type="ECO:0000256" key="4">
    <source>
        <dbReference type="ARBA" id="ARBA00048683"/>
    </source>
</evidence>
<dbReference type="Proteomes" id="UP000274922">
    <property type="component" value="Unassembled WGS sequence"/>
</dbReference>
<dbReference type="InterPro" id="IPR006109">
    <property type="entry name" value="G3P_DH_NAD-dep_C"/>
</dbReference>
<evidence type="ECO:0000259" key="11">
    <source>
        <dbReference type="Pfam" id="PF07479"/>
    </source>
</evidence>
<feature type="binding site" evidence="7">
    <location>
        <position position="45"/>
    </location>
    <ligand>
        <name>NAD(+)</name>
        <dbReference type="ChEBI" id="CHEBI:57540"/>
    </ligand>
</feature>
<dbReference type="STRING" id="1555241.A0A4P9X029"/>
<dbReference type="GO" id="GO:0005634">
    <property type="term" value="C:nucleus"/>
    <property type="evidence" value="ECO:0007669"/>
    <property type="project" value="TreeGrafter"/>
</dbReference>
<feature type="binding site" evidence="7">
    <location>
        <position position="272"/>
    </location>
    <ligand>
        <name>NAD(+)</name>
        <dbReference type="ChEBI" id="CHEBI:57540"/>
    </ligand>
</feature>
<dbReference type="Proteomes" id="UP000268535">
    <property type="component" value="Unassembled WGS sequence"/>
</dbReference>
<dbReference type="NCBIfam" id="TIGR03376">
    <property type="entry name" value="glycerol3P_DH"/>
    <property type="match status" value="1"/>
</dbReference>
<dbReference type="PIRSF" id="PIRSF000114">
    <property type="entry name" value="Glycerol-3-P_dh"/>
    <property type="match status" value="1"/>
</dbReference>
<dbReference type="Pfam" id="PF01210">
    <property type="entry name" value="NAD_Gly3P_dh_N"/>
    <property type="match status" value="1"/>
</dbReference>
<dbReference type="InterPro" id="IPR006168">
    <property type="entry name" value="G3P_DH_NAD-dep"/>
</dbReference>
<keyword evidence="2 8" id="KW-0560">Oxidoreductase</keyword>
<feature type="binding site" evidence="7">
    <location>
        <position position="101"/>
    </location>
    <ligand>
        <name>NAD(+)</name>
        <dbReference type="ChEBI" id="CHEBI:57540"/>
    </ligand>
</feature>
<dbReference type="EC" id="1.1.1.8" evidence="9"/>
<evidence type="ECO:0000256" key="1">
    <source>
        <dbReference type="ARBA" id="ARBA00011009"/>
    </source>
</evidence>
<feature type="binding site" evidence="7">
    <location>
        <position position="157"/>
    </location>
    <ligand>
        <name>NAD(+)</name>
        <dbReference type="ChEBI" id="CHEBI:57540"/>
    </ligand>
</feature>
<evidence type="ECO:0000256" key="9">
    <source>
        <dbReference type="RuleBase" id="RU361243"/>
    </source>
</evidence>
<dbReference type="AlphaFoldDB" id="A0A4P9X029"/>
<sequence>MRERLAIIGSGNWGSTIAMIAGERVLEWSQVPERHMEREVRMWVFEETVDGQKLTDLINTRHENVKYLPGIPLPHNVTACPDLVETVKDATLLVFVLPHQFVKKVCEQLRGHIAPSARAISLIKGLDGSQSGIQLVSHSIRDALQIDVSVLMGANIANEVAARQFCETTVGYADEANGALWRELFHTDYFHTHMVQDVAGVELCGALKNIIAVAAGFVDGLKGGDNTKAAIIRIGLIEMRRFASMYYKGVNDQTFLESCGVADVITTCFGGRNRRVAEAFVLSDKSFAELEDEMLNGQKLQGVLTAAEVCKVLERDNKLDQFPLFHRVHLIAEGNADPKTITQIKYVRGS</sequence>
<dbReference type="Gene3D" id="1.10.1040.10">
    <property type="entry name" value="N-(1-d-carboxylethyl)-l-norvaline Dehydrogenase, domain 2"/>
    <property type="match status" value="1"/>
</dbReference>
<protein>
    <recommendedName>
        <fullName evidence="9">Glycerol-3-phosphate dehydrogenase [NAD(+)]</fullName>
        <ecNumber evidence="9">1.1.1.8</ecNumber>
    </recommendedName>
</protein>
<feature type="domain" description="Glycerol-3-phosphate dehydrogenase NAD-dependent N-terminal" evidence="10">
    <location>
        <begin position="5"/>
        <end position="176"/>
    </location>
</feature>
<feature type="binding site" evidence="7">
    <location>
        <position position="301"/>
    </location>
    <ligand>
        <name>NAD(+)</name>
        <dbReference type="ChEBI" id="CHEBI:57540"/>
    </ligand>
</feature>
<dbReference type="InterPro" id="IPR036291">
    <property type="entry name" value="NAD(P)-bd_dom_sf"/>
</dbReference>
<evidence type="ECO:0000313" key="14">
    <source>
        <dbReference type="Proteomes" id="UP000268535"/>
    </source>
</evidence>
<evidence type="ECO:0000256" key="7">
    <source>
        <dbReference type="PIRSR" id="PIRSR000114-3"/>
    </source>
</evidence>
<evidence type="ECO:0000313" key="12">
    <source>
        <dbReference type="EMBL" id="RKO97978.1"/>
    </source>
</evidence>
<dbReference type="OrthoDB" id="10263760at2759"/>
<dbReference type="GO" id="GO:0005829">
    <property type="term" value="C:cytosol"/>
    <property type="evidence" value="ECO:0007669"/>
    <property type="project" value="TreeGrafter"/>
</dbReference>
<evidence type="ECO:0000256" key="6">
    <source>
        <dbReference type="PIRSR" id="PIRSR000114-2"/>
    </source>
</evidence>
<organism evidence="12 14">
    <name type="scientific">Caulochytrium protostelioides</name>
    <dbReference type="NCBI Taxonomy" id="1555241"/>
    <lineage>
        <taxon>Eukaryota</taxon>
        <taxon>Fungi</taxon>
        <taxon>Fungi incertae sedis</taxon>
        <taxon>Chytridiomycota</taxon>
        <taxon>Chytridiomycota incertae sedis</taxon>
        <taxon>Chytridiomycetes</taxon>
        <taxon>Caulochytriales</taxon>
        <taxon>Caulochytriaceae</taxon>
        <taxon>Caulochytrium</taxon>
    </lineage>
</organism>
<evidence type="ECO:0000256" key="2">
    <source>
        <dbReference type="ARBA" id="ARBA00023002"/>
    </source>
</evidence>
<evidence type="ECO:0000256" key="3">
    <source>
        <dbReference type="ARBA" id="ARBA00023027"/>
    </source>
</evidence>
<feature type="binding site" evidence="6">
    <location>
        <begin position="272"/>
        <end position="273"/>
    </location>
    <ligand>
        <name>substrate</name>
    </ligand>
</feature>
<dbReference type="InterPro" id="IPR008927">
    <property type="entry name" value="6-PGluconate_DH-like_C_sf"/>
</dbReference>
<reference evidence="13" key="2">
    <citation type="submission" date="2018-04" db="EMBL/GenBank/DDBJ databases">
        <title>Leveraging single-cell genomics to expand the Fungal Tree of Life.</title>
        <authorList>
            <consortium name="DOE Joint Genome Institute"/>
            <person name="Ahrendt S.R."/>
            <person name="Quandt C.A."/>
            <person name="Ciobanu D."/>
            <person name="Clum A."/>
            <person name="Salamov A."/>
            <person name="Andreopoulos B."/>
            <person name="Cheng J.-F."/>
            <person name="Woyke T."/>
            <person name="Pelin A."/>
            <person name="Henrissat B."/>
            <person name="Benny G.L."/>
            <person name="Smith M.E."/>
            <person name="James T.Y."/>
            <person name="Grigoriev I.V."/>
        </authorList>
    </citation>
    <scope>NUCLEOTIDE SEQUENCE</scope>
    <source>
        <strain evidence="13">ATCC 52028</strain>
    </source>
</reference>
<feature type="domain" description="Glycerol-3-phosphate dehydrogenase NAD-dependent C-terminal" evidence="11">
    <location>
        <begin position="197"/>
        <end position="342"/>
    </location>
</feature>
<feature type="binding site" evidence="7">
    <location>
        <begin position="9"/>
        <end position="14"/>
    </location>
    <ligand>
        <name>NAD(+)</name>
        <dbReference type="ChEBI" id="CHEBI:57540"/>
    </ligand>
</feature>
<comment type="catalytic activity">
    <reaction evidence="4 9">
        <text>sn-glycerol 3-phosphate + NAD(+) = dihydroxyacetone phosphate + NADH + H(+)</text>
        <dbReference type="Rhea" id="RHEA:11092"/>
        <dbReference type="ChEBI" id="CHEBI:15378"/>
        <dbReference type="ChEBI" id="CHEBI:57540"/>
        <dbReference type="ChEBI" id="CHEBI:57597"/>
        <dbReference type="ChEBI" id="CHEBI:57642"/>
        <dbReference type="ChEBI" id="CHEBI:57945"/>
        <dbReference type="EC" id="1.1.1.8"/>
    </reaction>
</comment>
<evidence type="ECO:0000256" key="5">
    <source>
        <dbReference type="PIRSR" id="PIRSR000114-1"/>
    </source>
</evidence>
<dbReference type="PRINTS" id="PR00077">
    <property type="entry name" value="GPDHDRGNASE"/>
</dbReference>
<dbReference type="Pfam" id="PF07479">
    <property type="entry name" value="NAD_Gly3P_dh_C"/>
    <property type="match status" value="1"/>
</dbReference>
<dbReference type="InterPro" id="IPR013328">
    <property type="entry name" value="6PGD_dom2"/>
</dbReference>
<dbReference type="FunFam" id="1.10.1040.10:FF:000004">
    <property type="entry name" value="Glycerol-3-phosphate dehydrogenase [NAD(+)]"/>
    <property type="match status" value="1"/>
</dbReference>
<dbReference type="GO" id="GO:0046168">
    <property type="term" value="P:glycerol-3-phosphate catabolic process"/>
    <property type="evidence" value="ECO:0007669"/>
    <property type="project" value="UniProtKB-UniRule"/>
</dbReference>
<reference evidence="12" key="3">
    <citation type="submission" date="2018-08" db="EMBL/GenBank/DDBJ databases">
        <title>Leveraging single-cell genomics to expand the Fungal Tree of Life.</title>
        <authorList>
            <consortium name="DOE Joint Genome Institute"/>
            <person name="Ahrendt S.R."/>
            <person name="Quandt C.A."/>
            <person name="Ciobanu D."/>
            <person name="Clum A."/>
            <person name="Salamov A."/>
            <person name="Andreopoulos B."/>
            <person name="Cheng J.-F."/>
            <person name="Woyke T."/>
            <person name="Pelin A."/>
            <person name="Henrissat B."/>
            <person name="Reynolds N."/>
            <person name="Benny G.L."/>
            <person name="Smith M.E."/>
            <person name="James T.Y."/>
            <person name="Grigoriev I.V."/>
        </authorList>
    </citation>
    <scope>NUCLEOTIDE SEQUENCE</scope>
    <source>
        <strain evidence="12">ATCC 52028</strain>
    </source>
</reference>
<name>A0A4P9X029_9FUNG</name>
<evidence type="ECO:0000259" key="10">
    <source>
        <dbReference type="Pfam" id="PF01210"/>
    </source>
</evidence>
<dbReference type="GO" id="GO:0051287">
    <property type="term" value="F:NAD binding"/>
    <property type="evidence" value="ECO:0007669"/>
    <property type="project" value="UniProtKB-UniRule"/>
</dbReference>
<dbReference type="Gene3D" id="3.40.50.720">
    <property type="entry name" value="NAD(P)-binding Rossmann-like Domain"/>
    <property type="match status" value="1"/>
</dbReference>
<reference evidence="14 15" key="1">
    <citation type="journal article" date="2018" name="Nat. Microbiol.">
        <title>Leveraging single-cell genomics to expand the fungal tree of life.</title>
        <authorList>
            <person name="Ahrendt S.R."/>
            <person name="Quandt C.A."/>
            <person name="Ciobanu D."/>
            <person name="Clum A."/>
            <person name="Salamov A."/>
            <person name="Andreopoulos B."/>
            <person name="Cheng J.F."/>
            <person name="Woyke T."/>
            <person name="Pelin A."/>
            <person name="Henrissat B."/>
            <person name="Reynolds N.K."/>
            <person name="Benny G.L."/>
            <person name="Smith M.E."/>
            <person name="James T.Y."/>
            <person name="Grigoriev I.V."/>
        </authorList>
    </citation>
    <scope>NUCLEOTIDE SEQUENCE [LARGE SCALE GENOMIC DNA]</scope>
    <source>
        <strain evidence="14 15">ATCC 52028</strain>
    </source>
</reference>
<feature type="binding site" evidence="7">
    <location>
        <position position="299"/>
    </location>
    <ligand>
        <name>NAD(+)</name>
        <dbReference type="ChEBI" id="CHEBI:57540"/>
    </ligand>
</feature>
<dbReference type="EMBL" id="ML014271">
    <property type="protein sequence ID" value="RKO99613.1"/>
    <property type="molecule type" value="Genomic_DNA"/>
</dbReference>
<dbReference type="InterPro" id="IPR017751">
    <property type="entry name" value="G3P_DH_NAD-dep_euk"/>
</dbReference>
<dbReference type="FunFam" id="3.40.50.720:FF:000365">
    <property type="entry name" value="Glycerol-3-phosphate dehydrogenase [NAD(+)]"/>
    <property type="match status" value="1"/>
</dbReference>
<gene>
    <name evidence="12" type="ORF">CAUPRSCDRAFT_5649</name>
    <name evidence="13" type="ORF">CXG81DRAFT_27639</name>
</gene>
<dbReference type="InterPro" id="IPR011128">
    <property type="entry name" value="G3P_DH_NAD-dep_N"/>
</dbReference>
<dbReference type="GO" id="GO:0005975">
    <property type="term" value="P:carbohydrate metabolic process"/>
    <property type="evidence" value="ECO:0007669"/>
    <property type="project" value="InterPro"/>
</dbReference>
<proteinExistence type="inferred from homology"/>
<dbReference type="EMBL" id="ML009133">
    <property type="protein sequence ID" value="RKO97978.1"/>
    <property type="molecule type" value="Genomic_DNA"/>
</dbReference>
<evidence type="ECO:0000256" key="8">
    <source>
        <dbReference type="RuleBase" id="RU000437"/>
    </source>
</evidence>
<dbReference type="SUPFAM" id="SSF48179">
    <property type="entry name" value="6-phosphogluconate dehydrogenase C-terminal domain-like"/>
    <property type="match status" value="1"/>
</dbReference>
<dbReference type="SUPFAM" id="SSF51735">
    <property type="entry name" value="NAD(P)-binding Rossmann-fold domains"/>
    <property type="match status" value="1"/>
</dbReference>
<dbReference type="GO" id="GO:0141152">
    <property type="term" value="F:glycerol-3-phosphate dehydrogenase (NAD+) activity"/>
    <property type="evidence" value="ECO:0007669"/>
    <property type="project" value="UniProtKB-UniRule"/>
</dbReference>
<feature type="active site" description="Proton acceptor" evidence="5">
    <location>
        <position position="208"/>
    </location>
</feature>
<dbReference type="PANTHER" id="PTHR11728">
    <property type="entry name" value="GLYCEROL-3-PHOSPHATE DEHYDROGENASE"/>
    <property type="match status" value="1"/>
</dbReference>